<keyword evidence="5" id="KW-1185">Reference proteome</keyword>
<dbReference type="InterPro" id="IPR001034">
    <property type="entry name" value="DeoR_HTH"/>
</dbReference>
<proteinExistence type="predicted"/>
<name>A0A1M6I6H0_9FIRM</name>
<dbReference type="Pfam" id="PF08220">
    <property type="entry name" value="HTH_DeoR"/>
    <property type="match status" value="1"/>
</dbReference>
<dbReference type="AlphaFoldDB" id="A0A1M6I6H0"/>
<dbReference type="InterPro" id="IPR007737">
    <property type="entry name" value="Mga_HTH"/>
</dbReference>
<dbReference type="EMBL" id="FQZD01000016">
    <property type="protein sequence ID" value="SHJ30049.1"/>
    <property type="molecule type" value="Genomic_DNA"/>
</dbReference>
<dbReference type="SMART" id="SM00420">
    <property type="entry name" value="HTH_DEOR"/>
    <property type="match status" value="1"/>
</dbReference>
<dbReference type="InterPro" id="IPR050661">
    <property type="entry name" value="BglG_antiterminators"/>
</dbReference>
<gene>
    <name evidence="4" type="ORF">SAMN02745170_02196</name>
</gene>
<keyword evidence="1" id="KW-0805">Transcription regulation</keyword>
<feature type="domain" description="HTH deoR-type" evidence="3">
    <location>
        <begin position="7"/>
        <end position="62"/>
    </location>
</feature>
<evidence type="ECO:0000256" key="1">
    <source>
        <dbReference type="ARBA" id="ARBA00023015"/>
    </source>
</evidence>
<dbReference type="PANTHER" id="PTHR30185">
    <property type="entry name" value="CRYPTIC BETA-GLUCOSIDE BGL OPERON ANTITERMINATOR"/>
    <property type="match status" value="1"/>
</dbReference>
<dbReference type="InterPro" id="IPR036390">
    <property type="entry name" value="WH_DNA-bd_sf"/>
</dbReference>
<reference evidence="4 5" key="1">
    <citation type="submission" date="2016-11" db="EMBL/GenBank/DDBJ databases">
        <authorList>
            <person name="Varghese N."/>
            <person name="Submissions S."/>
        </authorList>
    </citation>
    <scope>NUCLEOTIDE SEQUENCE [LARGE SCALE GENOMIC DNA]</scope>
    <source>
        <strain evidence="4 5">DSM 15287</strain>
    </source>
</reference>
<keyword evidence="2" id="KW-0804">Transcription</keyword>
<evidence type="ECO:0000259" key="3">
    <source>
        <dbReference type="SMART" id="SM00420"/>
    </source>
</evidence>
<protein>
    <submittedName>
        <fullName evidence="4">DeoR-like helix-turn-helix domain-containing protein</fullName>
    </submittedName>
</protein>
<organism evidence="4 5">
    <name type="scientific">Propionispora hippei DSM 15287</name>
    <dbReference type="NCBI Taxonomy" id="1123003"/>
    <lineage>
        <taxon>Bacteria</taxon>
        <taxon>Bacillati</taxon>
        <taxon>Bacillota</taxon>
        <taxon>Negativicutes</taxon>
        <taxon>Selenomonadales</taxon>
        <taxon>Sporomusaceae</taxon>
        <taxon>Propionispora</taxon>
    </lineage>
</organism>
<dbReference type="RefSeq" id="WP_149734945.1">
    <property type="nucleotide sequence ID" value="NZ_FQZD01000016.1"/>
</dbReference>
<dbReference type="Gene3D" id="1.10.10.10">
    <property type="entry name" value="Winged helix-like DNA-binding domain superfamily/Winged helix DNA-binding domain"/>
    <property type="match status" value="2"/>
</dbReference>
<evidence type="ECO:0000313" key="5">
    <source>
        <dbReference type="Proteomes" id="UP000322917"/>
    </source>
</evidence>
<dbReference type="Pfam" id="PF05043">
    <property type="entry name" value="Mga"/>
    <property type="match status" value="1"/>
</dbReference>
<evidence type="ECO:0000256" key="2">
    <source>
        <dbReference type="ARBA" id="ARBA00023163"/>
    </source>
</evidence>
<dbReference type="SUPFAM" id="SSF46785">
    <property type="entry name" value="Winged helix' DNA-binding domain"/>
    <property type="match status" value="1"/>
</dbReference>
<dbReference type="InterPro" id="IPR036388">
    <property type="entry name" value="WH-like_DNA-bd_sf"/>
</dbReference>
<dbReference type="PANTHER" id="PTHR30185:SF12">
    <property type="entry name" value="TRANSCRIPTIONAL REGULATOR MANR"/>
    <property type="match status" value="1"/>
</dbReference>
<accession>A0A1M6I6H0</accession>
<sequence>MKELQQRQKQILKYLLSMDDFMPVKKIAALCRCSTKTVRNDLLVLEESGVKLEKMSGKGIRIFPEKQIRDYDLSKDSCHDLSVEYRRAKIMFELLEGTKDKLSIQSLSEKYFVSKTSIANDLKVVEEKLSKYHLRLKKDTQGTQLVGSEMDIRKAMVDILNALIGSKNVFQEEPARIDRKRFWSWKSILGHILSVRWKRLLKRRKNCCNSGLRNLIISIW</sequence>
<dbReference type="OrthoDB" id="3239954at2"/>
<evidence type="ECO:0000313" key="4">
    <source>
        <dbReference type="EMBL" id="SHJ30049.1"/>
    </source>
</evidence>
<dbReference type="Proteomes" id="UP000322917">
    <property type="component" value="Unassembled WGS sequence"/>
</dbReference>
<dbReference type="GO" id="GO:0003700">
    <property type="term" value="F:DNA-binding transcription factor activity"/>
    <property type="evidence" value="ECO:0007669"/>
    <property type="project" value="InterPro"/>
</dbReference>